<feature type="compositionally biased region" description="Gly residues" evidence="1">
    <location>
        <begin position="107"/>
        <end position="116"/>
    </location>
</feature>
<feature type="region of interest" description="Disordered" evidence="1">
    <location>
        <begin position="55"/>
        <end position="148"/>
    </location>
</feature>
<dbReference type="EMBL" id="JBBWWR010000005">
    <property type="protein sequence ID" value="KAK8966480.1"/>
    <property type="molecule type" value="Genomic_DNA"/>
</dbReference>
<evidence type="ECO:0000313" key="2">
    <source>
        <dbReference type="EMBL" id="KAK8966480.1"/>
    </source>
</evidence>
<reference evidence="2 3" key="1">
    <citation type="journal article" date="2022" name="Nat. Plants">
        <title>Genomes of leafy and leafless Platanthera orchids illuminate the evolution of mycoheterotrophy.</title>
        <authorList>
            <person name="Li M.H."/>
            <person name="Liu K.W."/>
            <person name="Li Z."/>
            <person name="Lu H.C."/>
            <person name="Ye Q.L."/>
            <person name="Zhang D."/>
            <person name="Wang J.Y."/>
            <person name="Li Y.F."/>
            <person name="Zhong Z.M."/>
            <person name="Liu X."/>
            <person name="Yu X."/>
            <person name="Liu D.K."/>
            <person name="Tu X.D."/>
            <person name="Liu B."/>
            <person name="Hao Y."/>
            <person name="Liao X.Y."/>
            <person name="Jiang Y.T."/>
            <person name="Sun W.H."/>
            <person name="Chen J."/>
            <person name="Chen Y.Q."/>
            <person name="Ai Y."/>
            <person name="Zhai J.W."/>
            <person name="Wu S.S."/>
            <person name="Zhou Z."/>
            <person name="Hsiao Y.Y."/>
            <person name="Wu W.L."/>
            <person name="Chen Y.Y."/>
            <person name="Lin Y.F."/>
            <person name="Hsu J.L."/>
            <person name="Li C.Y."/>
            <person name="Wang Z.W."/>
            <person name="Zhao X."/>
            <person name="Zhong W.Y."/>
            <person name="Ma X.K."/>
            <person name="Ma L."/>
            <person name="Huang J."/>
            <person name="Chen G.Z."/>
            <person name="Huang M.Z."/>
            <person name="Huang L."/>
            <person name="Peng D.H."/>
            <person name="Luo Y.B."/>
            <person name="Zou S.Q."/>
            <person name="Chen S.P."/>
            <person name="Lan S."/>
            <person name="Tsai W.C."/>
            <person name="Van de Peer Y."/>
            <person name="Liu Z.J."/>
        </authorList>
    </citation>
    <scope>NUCLEOTIDE SEQUENCE [LARGE SCALE GENOMIC DNA]</scope>
    <source>
        <strain evidence="2">Lor288</strain>
    </source>
</reference>
<proteinExistence type="predicted"/>
<dbReference type="Proteomes" id="UP001412067">
    <property type="component" value="Unassembled WGS sequence"/>
</dbReference>
<organism evidence="2 3">
    <name type="scientific">Platanthera guangdongensis</name>
    <dbReference type="NCBI Taxonomy" id="2320717"/>
    <lineage>
        <taxon>Eukaryota</taxon>
        <taxon>Viridiplantae</taxon>
        <taxon>Streptophyta</taxon>
        <taxon>Embryophyta</taxon>
        <taxon>Tracheophyta</taxon>
        <taxon>Spermatophyta</taxon>
        <taxon>Magnoliopsida</taxon>
        <taxon>Liliopsida</taxon>
        <taxon>Asparagales</taxon>
        <taxon>Orchidaceae</taxon>
        <taxon>Orchidoideae</taxon>
        <taxon>Orchideae</taxon>
        <taxon>Orchidinae</taxon>
        <taxon>Platanthera</taxon>
    </lineage>
</organism>
<accession>A0ABR2MQU4</accession>
<comment type="caution">
    <text evidence="2">The sequence shown here is derived from an EMBL/GenBank/DDBJ whole genome shotgun (WGS) entry which is preliminary data.</text>
</comment>
<gene>
    <name evidence="2" type="ORF">KSP40_PGU008823</name>
</gene>
<protein>
    <submittedName>
        <fullName evidence="2">Uncharacterized protein</fullName>
    </submittedName>
</protein>
<feature type="compositionally biased region" description="Basic and acidic residues" evidence="1">
    <location>
        <begin position="64"/>
        <end position="77"/>
    </location>
</feature>
<evidence type="ECO:0000313" key="3">
    <source>
        <dbReference type="Proteomes" id="UP001412067"/>
    </source>
</evidence>
<sequence>MGCVSSREARLDRLRSSPSYGRSVSMPVVHGSNRKGDSLHVVSLTSSTIGFLKLSRSQESSDEEMMKVNSEGRDQKTPETIGGGAGAGAGVNKPTLPESEDYQRLGAHGGPRGGGSRSASPSNLPLQPRKILLLRPPERFPGATSGEV</sequence>
<evidence type="ECO:0000256" key="1">
    <source>
        <dbReference type="SAM" id="MobiDB-lite"/>
    </source>
</evidence>
<feature type="region of interest" description="Disordered" evidence="1">
    <location>
        <begin position="1"/>
        <end position="37"/>
    </location>
</feature>
<keyword evidence="3" id="KW-1185">Reference proteome</keyword>
<name>A0ABR2MQU4_9ASPA</name>